<keyword evidence="3" id="KW-1185">Reference proteome</keyword>
<dbReference type="Gene3D" id="3.40.50.300">
    <property type="entry name" value="P-loop containing nucleotide triphosphate hydrolases"/>
    <property type="match status" value="1"/>
</dbReference>
<accession>A0A1X7IA77</accession>
<proteinExistence type="predicted"/>
<dbReference type="GO" id="GO:0016301">
    <property type="term" value="F:kinase activity"/>
    <property type="evidence" value="ECO:0007669"/>
    <property type="project" value="UniProtKB-KW"/>
</dbReference>
<dbReference type="AlphaFoldDB" id="A0A1X7IA77"/>
<evidence type="ECO:0000313" key="3">
    <source>
        <dbReference type="Proteomes" id="UP000193804"/>
    </source>
</evidence>
<gene>
    <name evidence="2" type="ORF">SAMN05661096_00391</name>
</gene>
<keyword evidence="1" id="KW-0812">Transmembrane</keyword>
<dbReference type="Gene3D" id="3.90.1200.10">
    <property type="match status" value="1"/>
</dbReference>
<keyword evidence="2" id="KW-0808">Transferase</keyword>
<dbReference type="SUPFAM" id="SSF56112">
    <property type="entry name" value="Protein kinase-like (PK-like)"/>
    <property type="match status" value="1"/>
</dbReference>
<keyword evidence="1" id="KW-0472">Membrane</keyword>
<keyword evidence="1" id="KW-1133">Transmembrane helix</keyword>
<dbReference type="EMBL" id="FXAW01000001">
    <property type="protein sequence ID" value="SMG11315.1"/>
    <property type="molecule type" value="Genomic_DNA"/>
</dbReference>
<reference evidence="3" key="1">
    <citation type="submission" date="2017-04" db="EMBL/GenBank/DDBJ databases">
        <authorList>
            <person name="Varghese N."/>
            <person name="Submissions S."/>
        </authorList>
    </citation>
    <scope>NUCLEOTIDE SEQUENCE [LARGE SCALE GENOMIC DNA]</scope>
    <source>
        <strain evidence="3">DSM 4125</strain>
    </source>
</reference>
<dbReference type="Proteomes" id="UP000193804">
    <property type="component" value="Unassembled WGS sequence"/>
</dbReference>
<dbReference type="STRING" id="1028.SAMN05661096_00391"/>
<dbReference type="SUPFAM" id="SSF52540">
    <property type="entry name" value="P-loop containing nucleoside triphosphate hydrolases"/>
    <property type="match status" value="1"/>
</dbReference>
<evidence type="ECO:0000313" key="2">
    <source>
        <dbReference type="EMBL" id="SMG11315.1"/>
    </source>
</evidence>
<name>A0A1X7IA77_9BACT</name>
<dbReference type="InterPro" id="IPR011009">
    <property type="entry name" value="Kinase-like_dom_sf"/>
</dbReference>
<feature type="transmembrane region" description="Helical" evidence="1">
    <location>
        <begin position="37"/>
        <end position="62"/>
    </location>
</feature>
<sequence length="796" mass="93309">MTEKMKSNSEHLKSYYVVKNGDGSIRWVSPVSASKPYFLAFYSITSFKSLLISIYFKVLFLFKIQALFMKKEKLDLKLEELDVFGFDEHANNEWSLFMGTIGPNNKRLLYFRNASDEFDFIKIPTTTNAKRIIENEARVLSHMERNGASSFNFPKMKLYRNEKLLLSDISGEAKRSMNLSSAHLNGLAEIAKIELEKGSDENYNDVISAIGGFIDEFSSVNQQKFPSSIVRKTKELFHILSKYDLNMEFSHGDFTPWNTYLNNNKLAVYDWELADYRTKGFDFFHFIVQKSILVERKSWKETYEEISEIIKNEEFKKFLPEVVENLNLYLSAYFLQQIYDSFKLYSVQLKWHEQILWMIEFWDSALSFVLSKFIDSRTVLLKDTVDFLSNKRYAAVKLEDQPIEELNIFSDVDWCIERKDIKPILSFLKKHPSVFSYSIQVKSFMSSIQMVLKDGSTLNYDFIWKFKVKAIEFLSAKHVLGNRVINSFGVYVFSDLDLARYISLFYFLNGAHVPERYHKSIESLNNLETVLDIALVHQIRNNINSNFSLSVILDDYPVNKKWSGLANRFSYLWDTIRSFFGTKGFLVTFSGVDGAGKSTIINAYRAILEKKYRKKVVVLRHRPSVLPILSVWTKGKKKAHEDVINSLPRQGENSSSLSSIIRFAYYYTDYLFGQFYIYLRYILTGYIVLYDRYYFDFINDSKRSNIAISPAVAKLGYHLLMKPKFNFFLYADPHVIRSRKQELEESDILSLTSKYLDLFIEYDKSKKANYFSLHNTEMDRTLEIIENHTFNYLWKA</sequence>
<dbReference type="InterPro" id="IPR027417">
    <property type="entry name" value="P-loop_NTPase"/>
</dbReference>
<organism evidence="2 3">
    <name type="scientific">Marivirga sericea</name>
    <dbReference type="NCBI Taxonomy" id="1028"/>
    <lineage>
        <taxon>Bacteria</taxon>
        <taxon>Pseudomonadati</taxon>
        <taxon>Bacteroidota</taxon>
        <taxon>Cytophagia</taxon>
        <taxon>Cytophagales</taxon>
        <taxon>Marivirgaceae</taxon>
        <taxon>Marivirga</taxon>
    </lineage>
</organism>
<protein>
    <submittedName>
        <fullName evidence="2">Thymidylate kinase</fullName>
    </submittedName>
</protein>
<keyword evidence="2" id="KW-0418">Kinase</keyword>
<evidence type="ECO:0000256" key="1">
    <source>
        <dbReference type="SAM" id="Phobius"/>
    </source>
</evidence>